<organism evidence="3">
    <name type="scientific">Alexandrium monilatum</name>
    <dbReference type="NCBI Taxonomy" id="311494"/>
    <lineage>
        <taxon>Eukaryota</taxon>
        <taxon>Sar</taxon>
        <taxon>Alveolata</taxon>
        <taxon>Dinophyceae</taxon>
        <taxon>Gonyaulacales</taxon>
        <taxon>Pyrocystaceae</taxon>
        <taxon>Alexandrium</taxon>
    </lineage>
</organism>
<accession>A0A7S4S719</accession>
<dbReference type="AlphaFoldDB" id="A0A7S4S719"/>
<dbReference type="Pfam" id="PF13812">
    <property type="entry name" value="PPR_3"/>
    <property type="match status" value="1"/>
</dbReference>
<dbReference type="PROSITE" id="PS51375">
    <property type="entry name" value="PPR"/>
    <property type="match status" value="1"/>
</dbReference>
<proteinExistence type="predicted"/>
<gene>
    <name evidence="3" type="ORF">AMON00008_LOCUS46022</name>
</gene>
<dbReference type="InterPro" id="IPR002885">
    <property type="entry name" value="PPR_rpt"/>
</dbReference>
<dbReference type="InterPro" id="IPR011990">
    <property type="entry name" value="TPR-like_helical_dom_sf"/>
</dbReference>
<reference evidence="3" key="1">
    <citation type="submission" date="2021-01" db="EMBL/GenBank/DDBJ databases">
        <authorList>
            <person name="Corre E."/>
            <person name="Pelletier E."/>
            <person name="Niang G."/>
            <person name="Scheremetjew M."/>
            <person name="Finn R."/>
            <person name="Kale V."/>
            <person name="Holt S."/>
            <person name="Cochrane G."/>
            <person name="Meng A."/>
            <person name="Brown T."/>
            <person name="Cohen L."/>
        </authorList>
    </citation>
    <scope>NUCLEOTIDE SEQUENCE</scope>
    <source>
        <strain evidence="3">CCMP3105</strain>
    </source>
</reference>
<evidence type="ECO:0000313" key="3">
    <source>
        <dbReference type="EMBL" id="CAE4636674.1"/>
    </source>
</evidence>
<evidence type="ECO:0008006" key="4">
    <source>
        <dbReference type="Google" id="ProtNLM"/>
    </source>
</evidence>
<feature type="repeat" description="PPR" evidence="2">
    <location>
        <begin position="150"/>
        <end position="184"/>
    </location>
</feature>
<name>A0A7S4S719_9DINO</name>
<dbReference type="PANTHER" id="PTHR47447:SF17">
    <property type="entry name" value="OS12G0638900 PROTEIN"/>
    <property type="match status" value="1"/>
</dbReference>
<dbReference type="Gene3D" id="1.25.40.10">
    <property type="entry name" value="Tetratricopeptide repeat domain"/>
    <property type="match status" value="2"/>
</dbReference>
<dbReference type="NCBIfam" id="TIGR00756">
    <property type="entry name" value="PPR"/>
    <property type="match status" value="1"/>
</dbReference>
<evidence type="ECO:0000256" key="1">
    <source>
        <dbReference type="ARBA" id="ARBA00022737"/>
    </source>
</evidence>
<dbReference type="EMBL" id="HBNR01065159">
    <property type="protein sequence ID" value="CAE4636674.1"/>
    <property type="molecule type" value="Transcribed_RNA"/>
</dbReference>
<dbReference type="PANTHER" id="PTHR47447">
    <property type="entry name" value="OS03G0856100 PROTEIN"/>
    <property type="match status" value="1"/>
</dbReference>
<sequence>MRGSAVGPNTTACNSALSVCQRSTRWASALHTLALFRAYGVQHDLRSYAIAMSACARGVQWAAAILLLTAANAGALRPNLVVHNVLISACEKGMRWERALQLAVGLASRSLTPDLITYSASISACEKGWQWSHALALYADMRQAGRVQPDVPLCSALISACAKGGQWEMALGLRRSMQQDSLAPDLIAHNAALEACVEGARWREAVFIVHGMVLGRTVLGAVSCRSLLSACEGSGANGHRAQALLGLRGCLARLLQSIGERSAWERAAAFGDKANVFGLAAEAEDILAGCQLIGHHLGATFHRTIGAPVIVALRRDALTTTVGGKHGVLEVRVLERQFGLGNWSSGCALDELGLAPARRPQPRSAKARRQLHAALLHGGSDKHTQGSPRTPVATHLATHLAYALRLRRPHVAAVRSTGGLRPEDQGSVLGYRGLRLAGEGQRRGCCAA</sequence>
<keyword evidence="1" id="KW-0677">Repeat</keyword>
<evidence type="ECO:0000256" key="2">
    <source>
        <dbReference type="PROSITE-ProRule" id="PRU00708"/>
    </source>
</evidence>
<protein>
    <recommendedName>
        <fullName evidence="4">Pentatricopeptide repeat-containing protein, chloroplastic</fullName>
    </recommendedName>
</protein>